<reference evidence="5 6" key="1">
    <citation type="submission" date="2023-02" db="EMBL/GenBank/DDBJ databases">
        <title>LHISI_Scaffold_Assembly.</title>
        <authorList>
            <person name="Stuart O.P."/>
            <person name="Cleave R."/>
            <person name="Magrath M.J.L."/>
            <person name="Mikheyev A.S."/>
        </authorList>
    </citation>
    <scope>NUCLEOTIDE SEQUENCE [LARGE SCALE GENOMIC DNA]</scope>
    <source>
        <strain evidence="5">Daus_M_001</strain>
        <tissue evidence="5">Leg muscle</tissue>
    </source>
</reference>
<evidence type="ECO:0000256" key="3">
    <source>
        <dbReference type="SAM" id="MobiDB-lite"/>
    </source>
</evidence>
<evidence type="ECO:0000259" key="4">
    <source>
        <dbReference type="Pfam" id="PF01055"/>
    </source>
</evidence>
<proteinExistence type="inferred from homology"/>
<dbReference type="PANTHER" id="PTHR22762">
    <property type="entry name" value="ALPHA-GLUCOSIDASE"/>
    <property type="match status" value="1"/>
</dbReference>
<dbReference type="InterPro" id="IPR011013">
    <property type="entry name" value="Gal_mutarotase_sf_dom"/>
</dbReference>
<dbReference type="PANTHER" id="PTHR22762:SF120">
    <property type="entry name" value="HETEROGLYCAN GLUCOSIDASE 1"/>
    <property type="match status" value="1"/>
</dbReference>
<evidence type="ECO:0000256" key="1">
    <source>
        <dbReference type="ARBA" id="ARBA00007806"/>
    </source>
</evidence>
<dbReference type="InterPro" id="IPR036397">
    <property type="entry name" value="RNaseH_sf"/>
</dbReference>
<dbReference type="Gene3D" id="3.30.420.10">
    <property type="entry name" value="Ribonuclease H-like superfamily/Ribonuclease H"/>
    <property type="match status" value="1"/>
</dbReference>
<protein>
    <recommendedName>
        <fullName evidence="4">Glycoside hydrolase family 31 TIM barrel domain-containing protein</fullName>
    </recommendedName>
</protein>
<dbReference type="InterPro" id="IPR000322">
    <property type="entry name" value="Glyco_hydro_31_TIM"/>
</dbReference>
<sequence length="592" mass="65944">MKQRAQERKDGGKGDPRENPPSSDTSGTIPTCENPGTEWYQHDGCSADNATYARRVLDRKYPDSWIGRGGLVHWPARSPDLSPCKSRYSNNYRENAGERMVRACNALQAETLEESVLTHPATELLYRYRRAVIASILVHYRTPCMTSYSKVGQRECEDVNCCWNFVTKECYHSIPARHAYLWSSSQGFTKVVANMDLDLSARLSHTPLLTSSYPRLRALLRFVSRSHLRIIIGTAKSALVTSVAPSNTNDSDMEVYIASPAFTFEVYRKDGNSRVPLISSTRSPLVASVNYWEIGLRCPPEGAAYGLGGLEPRNTTLLYSSSSRSASFPYFMCLSPDGKAHGIMIRNSGPVEVSFVKKSKLFVLRALSNSGWDINILSGPKPGDVVNQLTELFGKPKLPPYWVLGFHVCRDLSDGMNSTNLNTTVIMHEFLMFLNNSVSRGLPYDSDCIHERLLNHLNFSASADVLSQFTAAFDSLRANGKKFLLSLPPQVAEADDGSFVRMANGSLYEGEYRDRKVAYPDFTNPNSSRWMASSLQILMSAAANMSSVLAGFVLADNWPEDVSLHDTEQLPYLPAVRMRHPEGNVIFSNLHL</sequence>
<gene>
    <name evidence="5" type="ORF">PR048_016165</name>
</gene>
<accession>A0ABQ9HIZ3</accession>
<name>A0ABQ9HIZ3_9NEOP</name>
<dbReference type="Gene3D" id="3.20.20.80">
    <property type="entry name" value="Glycosidases"/>
    <property type="match status" value="1"/>
</dbReference>
<dbReference type="InterPro" id="IPR017853">
    <property type="entry name" value="GH"/>
</dbReference>
<feature type="compositionally biased region" description="Polar residues" evidence="3">
    <location>
        <begin position="20"/>
        <end position="31"/>
    </location>
</feature>
<evidence type="ECO:0000313" key="5">
    <source>
        <dbReference type="EMBL" id="KAJ8884308.1"/>
    </source>
</evidence>
<comment type="caution">
    <text evidence="5">The sequence shown here is derived from an EMBL/GenBank/DDBJ whole genome shotgun (WGS) entry which is preliminary data.</text>
</comment>
<dbReference type="SUPFAM" id="SSF74650">
    <property type="entry name" value="Galactose mutarotase-like"/>
    <property type="match status" value="1"/>
</dbReference>
<evidence type="ECO:0000256" key="2">
    <source>
        <dbReference type="RuleBase" id="RU361185"/>
    </source>
</evidence>
<keyword evidence="2" id="KW-0326">Glycosidase</keyword>
<keyword evidence="6" id="KW-1185">Reference proteome</keyword>
<comment type="similarity">
    <text evidence="1 2">Belongs to the glycosyl hydrolase 31 family.</text>
</comment>
<dbReference type="Gene3D" id="2.60.40.1760">
    <property type="entry name" value="glycosyl hydrolase (family 31)"/>
    <property type="match status" value="1"/>
</dbReference>
<dbReference type="Pfam" id="PF01055">
    <property type="entry name" value="Glyco_hydro_31_2nd"/>
    <property type="match status" value="1"/>
</dbReference>
<feature type="region of interest" description="Disordered" evidence="3">
    <location>
        <begin position="1"/>
        <end position="35"/>
    </location>
</feature>
<keyword evidence="2" id="KW-0378">Hydrolase</keyword>
<dbReference type="SUPFAM" id="SSF51445">
    <property type="entry name" value="(Trans)glycosidases"/>
    <property type="match status" value="1"/>
</dbReference>
<evidence type="ECO:0000313" key="6">
    <source>
        <dbReference type="Proteomes" id="UP001159363"/>
    </source>
</evidence>
<organism evidence="5 6">
    <name type="scientific">Dryococelus australis</name>
    <dbReference type="NCBI Taxonomy" id="614101"/>
    <lineage>
        <taxon>Eukaryota</taxon>
        <taxon>Metazoa</taxon>
        <taxon>Ecdysozoa</taxon>
        <taxon>Arthropoda</taxon>
        <taxon>Hexapoda</taxon>
        <taxon>Insecta</taxon>
        <taxon>Pterygota</taxon>
        <taxon>Neoptera</taxon>
        <taxon>Polyneoptera</taxon>
        <taxon>Phasmatodea</taxon>
        <taxon>Verophasmatodea</taxon>
        <taxon>Anareolatae</taxon>
        <taxon>Phasmatidae</taxon>
        <taxon>Eurycanthinae</taxon>
        <taxon>Dryococelus</taxon>
    </lineage>
</organism>
<feature type="domain" description="Glycoside hydrolase family 31 TIM barrel" evidence="4">
    <location>
        <begin position="396"/>
        <end position="536"/>
    </location>
</feature>
<feature type="compositionally biased region" description="Basic and acidic residues" evidence="3">
    <location>
        <begin position="1"/>
        <end position="18"/>
    </location>
</feature>
<dbReference type="Proteomes" id="UP001159363">
    <property type="component" value="Chromosome 4"/>
</dbReference>
<dbReference type="EMBL" id="JARBHB010000005">
    <property type="protein sequence ID" value="KAJ8884308.1"/>
    <property type="molecule type" value="Genomic_DNA"/>
</dbReference>